<feature type="region of interest" description="Disordered" evidence="1">
    <location>
        <begin position="230"/>
        <end position="259"/>
    </location>
</feature>
<evidence type="ECO:0000313" key="3">
    <source>
        <dbReference type="Proteomes" id="UP000800093"/>
    </source>
</evidence>
<proteinExistence type="predicted"/>
<evidence type="ECO:0000256" key="1">
    <source>
        <dbReference type="SAM" id="MobiDB-lite"/>
    </source>
</evidence>
<dbReference type="Proteomes" id="UP000800093">
    <property type="component" value="Unassembled WGS sequence"/>
</dbReference>
<accession>A0A9P4JY81</accession>
<comment type="caution">
    <text evidence="2">The sequence shown here is derived from an EMBL/GenBank/DDBJ whole genome shotgun (WGS) entry which is preliminary data.</text>
</comment>
<feature type="region of interest" description="Disordered" evidence="1">
    <location>
        <begin position="179"/>
        <end position="212"/>
    </location>
</feature>
<keyword evidence="3" id="KW-1185">Reference proteome</keyword>
<dbReference type="EMBL" id="ML986742">
    <property type="protein sequence ID" value="KAF2258691.1"/>
    <property type="molecule type" value="Genomic_DNA"/>
</dbReference>
<dbReference type="AlphaFoldDB" id="A0A9P4JY81"/>
<evidence type="ECO:0000313" key="2">
    <source>
        <dbReference type="EMBL" id="KAF2258691.1"/>
    </source>
</evidence>
<protein>
    <submittedName>
        <fullName evidence="2">Uncharacterized protein</fullName>
    </submittedName>
</protein>
<organism evidence="2 3">
    <name type="scientific">Lojkania enalia</name>
    <dbReference type="NCBI Taxonomy" id="147567"/>
    <lineage>
        <taxon>Eukaryota</taxon>
        <taxon>Fungi</taxon>
        <taxon>Dikarya</taxon>
        <taxon>Ascomycota</taxon>
        <taxon>Pezizomycotina</taxon>
        <taxon>Dothideomycetes</taxon>
        <taxon>Pleosporomycetidae</taxon>
        <taxon>Pleosporales</taxon>
        <taxon>Pleosporales incertae sedis</taxon>
        <taxon>Lojkania</taxon>
    </lineage>
</organism>
<gene>
    <name evidence="2" type="ORF">CC78DRAFT_586794</name>
</gene>
<reference evidence="3" key="1">
    <citation type="journal article" date="2020" name="Stud. Mycol.">
        <title>101 Dothideomycetes genomes: A test case for predicting lifestyles and emergence of pathogens.</title>
        <authorList>
            <person name="Haridas S."/>
            <person name="Albert R."/>
            <person name="Binder M."/>
            <person name="Bloem J."/>
            <person name="LaButti K."/>
            <person name="Salamov A."/>
            <person name="Andreopoulos B."/>
            <person name="Baker S."/>
            <person name="Barry K."/>
            <person name="Bills G."/>
            <person name="Bluhm B."/>
            <person name="Cannon C."/>
            <person name="Castanera R."/>
            <person name="Culley D."/>
            <person name="Daum C."/>
            <person name="Ezra D."/>
            <person name="Gonzalez J."/>
            <person name="Henrissat B."/>
            <person name="Kuo A."/>
            <person name="Liang C."/>
            <person name="Lipzen A."/>
            <person name="Lutzoni F."/>
            <person name="Magnuson J."/>
            <person name="Mondo S."/>
            <person name="Nolan M."/>
            <person name="Ohm R."/>
            <person name="Pangilinan J."/>
            <person name="Park H.-J."/>
            <person name="Ramirez L."/>
            <person name="Alfaro M."/>
            <person name="Sun H."/>
            <person name="Tritt A."/>
            <person name="Yoshinaga Y."/>
            <person name="Zwiers L.-H."/>
            <person name="Turgeon B."/>
            <person name="Goodwin S."/>
            <person name="Spatafora J."/>
            <person name="Crous P."/>
            <person name="Grigoriev I."/>
        </authorList>
    </citation>
    <scope>NUCLEOTIDE SEQUENCE [LARGE SCALE GENOMIC DNA]</scope>
    <source>
        <strain evidence="3">CBS 304.66</strain>
    </source>
</reference>
<name>A0A9P4JY81_9PLEO</name>
<sequence>MLHLVLYHDLSPLVSAIISNVLRFQPYLVPAYITRFSRSASVWLQTSCISSCPDRKWGRCFTRLRSALGKLNREVDSCPFPTPTLQPPGLDGACRQERRLLYSRHTSTFPLQPCKSRYQSPTVVRPCLTLETARPYYIFDVGHDKDPCMRTVGFSSRILLNQIPLQNGNFRAVPGVSSNDPAAPAVSGMPVKAKPSRLEDAPTSFRPSTQHSPMQLRVSSRTCIDRCRAPKLTGEESASQTGTVRGRPSPLAGGNAGHEAELTTKGMRDASCALVDADIEKLNLTEEGSIASIRASRSIV</sequence>